<dbReference type="EMBL" id="JUIW01000009">
    <property type="protein sequence ID" value="RYJ41755.1"/>
    <property type="molecule type" value="Genomic_DNA"/>
</dbReference>
<dbReference type="RefSeq" id="WP_129751769.1">
    <property type="nucleotide sequence ID" value="NZ_JUIW01000009.1"/>
</dbReference>
<dbReference type="PANTHER" id="PTHR38436:SF1">
    <property type="entry name" value="ESTER CYCLASE"/>
    <property type="match status" value="1"/>
</dbReference>
<dbReference type="InterPro" id="IPR009959">
    <property type="entry name" value="Cyclase_SnoaL-like"/>
</dbReference>
<dbReference type="OrthoDB" id="7876517at2"/>
<dbReference type="Pfam" id="PF07366">
    <property type="entry name" value="SnoaL"/>
    <property type="match status" value="1"/>
</dbReference>
<proteinExistence type="predicted"/>
<dbReference type="Gene3D" id="3.10.450.50">
    <property type="match status" value="1"/>
</dbReference>
<dbReference type="Proteomes" id="UP000289775">
    <property type="component" value="Unassembled WGS sequence"/>
</dbReference>
<accession>A0A444W7A1</accession>
<dbReference type="GO" id="GO:0030638">
    <property type="term" value="P:polyketide metabolic process"/>
    <property type="evidence" value="ECO:0007669"/>
    <property type="project" value="InterPro"/>
</dbReference>
<comment type="caution">
    <text evidence="1">The sequence shown here is derived from an EMBL/GenBank/DDBJ whole genome shotgun (WGS) entry which is preliminary data.</text>
</comment>
<name>A0A444W7A1_9FLAO</name>
<dbReference type="InterPro" id="IPR032710">
    <property type="entry name" value="NTF2-like_dom_sf"/>
</dbReference>
<keyword evidence="2" id="KW-1185">Reference proteome</keyword>
<evidence type="ECO:0000313" key="1">
    <source>
        <dbReference type="EMBL" id="RYJ41755.1"/>
    </source>
</evidence>
<reference evidence="1 2" key="1">
    <citation type="submission" date="2014-12" db="EMBL/GenBank/DDBJ databases">
        <title>Genome sequence of Flavobacterium beibuense RSKm HC5.</title>
        <authorList>
            <person name="Kim J.F."/>
            <person name="Song J.Y."/>
            <person name="Kwak M.-J."/>
            <person name="Lee S.-W."/>
        </authorList>
    </citation>
    <scope>NUCLEOTIDE SEQUENCE [LARGE SCALE GENOMIC DNA]</scope>
    <source>
        <strain evidence="1 2">RSKm HC5</strain>
    </source>
</reference>
<protein>
    <submittedName>
        <fullName evidence="1">Putative polyketide cyclase</fullName>
    </submittedName>
</protein>
<evidence type="ECO:0000313" key="2">
    <source>
        <dbReference type="Proteomes" id="UP000289775"/>
    </source>
</evidence>
<dbReference type="SUPFAM" id="SSF54427">
    <property type="entry name" value="NTF2-like"/>
    <property type="match status" value="1"/>
</dbReference>
<organism evidence="1 2">
    <name type="scientific">Flavobacterium beibuense</name>
    <dbReference type="NCBI Taxonomy" id="657326"/>
    <lineage>
        <taxon>Bacteria</taxon>
        <taxon>Pseudomonadati</taxon>
        <taxon>Bacteroidota</taxon>
        <taxon>Flavobacteriia</taxon>
        <taxon>Flavobacteriales</taxon>
        <taxon>Flavobacteriaceae</taxon>
        <taxon>Flavobacterium</taxon>
    </lineage>
</organism>
<dbReference type="AlphaFoldDB" id="A0A444W7A1"/>
<gene>
    <name evidence="1" type="ORF">NU09_2680</name>
</gene>
<sequence>MNIEANKAIVLRFNREFLEQNNTEVLKEIVHTDFTNHTAPGAFPKNAEGLIGFIGMLHSGFSDITIEIHEMIGENDIVCTRKTIHAKHTGEIMGHAPTGKQVAMNVMDMVRIKDGQYIDHWGRNDVIQVINEL</sequence>
<dbReference type="PANTHER" id="PTHR38436">
    <property type="entry name" value="POLYKETIDE CYCLASE SNOAL-LIKE DOMAIN"/>
    <property type="match status" value="1"/>
</dbReference>